<dbReference type="SUPFAM" id="SSF53300">
    <property type="entry name" value="vWA-like"/>
    <property type="match status" value="1"/>
</dbReference>
<dbReference type="SMART" id="SM00327">
    <property type="entry name" value="VWA"/>
    <property type="match status" value="1"/>
</dbReference>
<dbReference type="InterPro" id="IPR050525">
    <property type="entry name" value="ECM_Assembly_Org"/>
</dbReference>
<accession>A0AA85EZR8</accession>
<dbReference type="PANTHER" id="PTHR24020">
    <property type="entry name" value="COLLAGEN ALPHA"/>
    <property type="match status" value="1"/>
</dbReference>
<feature type="domain" description="VWFA" evidence="2">
    <location>
        <begin position="33"/>
        <end position="223"/>
    </location>
</feature>
<organism evidence="3 4">
    <name type="scientific">Schistosoma rodhaini</name>
    <dbReference type="NCBI Taxonomy" id="6188"/>
    <lineage>
        <taxon>Eukaryota</taxon>
        <taxon>Metazoa</taxon>
        <taxon>Spiralia</taxon>
        <taxon>Lophotrochozoa</taxon>
        <taxon>Platyhelminthes</taxon>
        <taxon>Trematoda</taxon>
        <taxon>Digenea</taxon>
        <taxon>Strigeidida</taxon>
        <taxon>Schistosomatoidea</taxon>
        <taxon>Schistosomatidae</taxon>
        <taxon>Schistosoma</taxon>
    </lineage>
</organism>
<evidence type="ECO:0000313" key="4">
    <source>
        <dbReference type="WBParaSite" id="SRDH1_30250.2"/>
    </source>
</evidence>
<dbReference type="Proteomes" id="UP000050792">
    <property type="component" value="Unassembled WGS sequence"/>
</dbReference>
<evidence type="ECO:0000313" key="3">
    <source>
        <dbReference type="Proteomes" id="UP000050792"/>
    </source>
</evidence>
<dbReference type="WBParaSite" id="SRDH1_30250.2">
    <property type="protein sequence ID" value="SRDH1_30250.2"/>
    <property type="gene ID" value="SRDH1_30250"/>
</dbReference>
<dbReference type="Gene3D" id="3.40.50.410">
    <property type="entry name" value="von Willebrand factor, type A domain"/>
    <property type="match status" value="1"/>
</dbReference>
<evidence type="ECO:0000259" key="2">
    <source>
        <dbReference type="PROSITE" id="PS50234"/>
    </source>
</evidence>
<dbReference type="InterPro" id="IPR036465">
    <property type="entry name" value="vWFA_dom_sf"/>
</dbReference>
<name>A0AA85EZR8_9TREM</name>
<feature type="chain" id="PRO_5041675996" description="VWFA domain-containing protein" evidence="1">
    <location>
        <begin position="19"/>
        <end position="1050"/>
    </location>
</feature>
<proteinExistence type="predicted"/>
<evidence type="ECO:0000256" key="1">
    <source>
        <dbReference type="SAM" id="SignalP"/>
    </source>
</evidence>
<protein>
    <recommendedName>
        <fullName evidence="2">VWFA domain-containing protein</fullName>
    </recommendedName>
</protein>
<reference evidence="4" key="2">
    <citation type="submission" date="2023-11" db="UniProtKB">
        <authorList>
            <consortium name="WormBaseParasite"/>
        </authorList>
    </citation>
    <scope>IDENTIFICATION</scope>
</reference>
<dbReference type="InterPro" id="IPR002035">
    <property type="entry name" value="VWF_A"/>
</dbReference>
<dbReference type="Pfam" id="PF00092">
    <property type="entry name" value="VWA"/>
    <property type="match status" value="1"/>
</dbReference>
<feature type="signal peptide" evidence="1">
    <location>
        <begin position="1"/>
        <end position="18"/>
    </location>
</feature>
<keyword evidence="3" id="KW-1185">Reference proteome</keyword>
<sequence>MLWLKILVWSIFPHLLQSFIIQNQECLQSIKADIVFLLDGTKVIDEFSFEFYVKDYLSDFAKKLSIKSDGVLISVILFTDQIHFAVKPEHSVNLPSLLMAIHNMKQPDKNLMKADITHAILNILNFGFISTNNADAQNITRMLILLTNGNIPEQIQHKDKQIITKSDEIIQELHSRVNYAFSIGIPGANQPGVRRLAKPSQYAFILNEFNGYKELDLKFFDPTEVMCPMKIPKYCSEIRRSLSLRKPIEKVNGQTVAVNPWYQYAYQQRRSGMTQPRNRYSYNDYEYYYDYGDYNEGERPPVRPVSVPNYKSRTNDQALNVKLTELLYLLRYNESRKKIGLTKMNRINTVTTPAPTIPSTLPSNYYRSLQYKSQDQEFNRKGYHSSPISPSYLKSDDIHQMLQKNLSTNYSIMMNQSNLNNRTENNCEMKLNKMANILLKLIEQTLQRNYSSSGVHESSSNNNNSIELLKPASISYSLNSSQYAYPEITTSRKRENLTSINERHGENKPSLINDNNNSQTIKQSKDGIYYSTYKAPFQATDWEDSAMHNGAILMFAMKSHSGLSINNMYFSRRNITSISNKNTASNVMTTDHTTGDTDISSKISNGWYKHDLFDQWYSGSYKYVLYELWSNNNPVVQLKFNAQYSDKYTWFNKLFLKTSYPWNEYELLEKAKFILTSNEAFSVVFDPNYIVLLSSVDYNAVEKLKSERIDCEFLRGYILIVDSSNSAISRCKWNNATNAKYNNFPNISNYHDYPKFFYTLPINSRKEDSLNYHLPPKFSNYLFTLYEADELRIYVIPYSLMPSKIDGILLPQTNKLLFILDTGINISFNKLWYQEIASPPSAFPLKYNILCHCWYRNQLLNNWYKPKTHYHTQNTNHFLTSNLFFGFQNIKIELFDQIGHLKCCLIFDTYGAQVNSWFSLKRLKYSWPWSMKTLTKYNFVQFGDQILTSGKKHYLSLRNWSNFNFWIGKQTLLIEPSSNMKRTTYTIKCLSIFLVYSRNNESDHIKLPECMKGQTNLFKDITKLTILAFNEDLTELNNMKKAQQITIWSN</sequence>
<keyword evidence="1" id="KW-0732">Signal</keyword>
<dbReference type="PROSITE" id="PS50234">
    <property type="entry name" value="VWFA"/>
    <property type="match status" value="1"/>
</dbReference>
<dbReference type="AlphaFoldDB" id="A0AA85EZR8"/>
<reference evidence="3" key="1">
    <citation type="submission" date="2022-06" db="EMBL/GenBank/DDBJ databases">
        <authorList>
            <person name="Berger JAMES D."/>
            <person name="Berger JAMES D."/>
        </authorList>
    </citation>
    <scope>NUCLEOTIDE SEQUENCE [LARGE SCALE GENOMIC DNA]</scope>
</reference>